<feature type="binding site" evidence="19">
    <location>
        <position position="269"/>
    </location>
    <ligand>
        <name>GTP</name>
        <dbReference type="ChEBI" id="CHEBI:37565"/>
    </ligand>
</feature>
<dbReference type="HAMAP" id="MF_00180">
    <property type="entry name" value="RibB"/>
    <property type="match status" value="1"/>
</dbReference>
<dbReference type="NCBIfam" id="TIGR00506">
    <property type="entry name" value="ribB"/>
    <property type="match status" value="1"/>
</dbReference>
<feature type="binding site" evidence="19">
    <location>
        <begin position="248"/>
        <end position="252"/>
    </location>
    <ligand>
        <name>GTP</name>
        <dbReference type="ChEBI" id="CHEBI:37565"/>
    </ligand>
</feature>
<dbReference type="PANTHER" id="PTHR21327">
    <property type="entry name" value="GTP CYCLOHYDROLASE II-RELATED"/>
    <property type="match status" value="1"/>
</dbReference>
<dbReference type="Proteomes" id="UP000316316">
    <property type="component" value="Unassembled WGS sequence"/>
</dbReference>
<evidence type="ECO:0000256" key="17">
    <source>
        <dbReference type="ARBA" id="ARBA00043932"/>
    </source>
</evidence>
<feature type="active site" description="Nucleophile" evidence="19">
    <location>
        <position position="327"/>
    </location>
</feature>
<dbReference type="NCBIfam" id="NF001591">
    <property type="entry name" value="PRK00393.1"/>
    <property type="match status" value="1"/>
</dbReference>
<feature type="binding site" evidence="19">
    <location>
        <position position="253"/>
    </location>
    <ligand>
        <name>Zn(2+)</name>
        <dbReference type="ChEBI" id="CHEBI:29105"/>
        <note>catalytic</note>
    </ligand>
</feature>
<reference evidence="21 22" key="1">
    <citation type="submission" date="2017-10" db="EMBL/GenBank/DDBJ databases">
        <title>FDA dAtabase for Regulatory Grade micrObial Sequences (FDA-ARGOS): Supporting development and validation of Infectious Disease Dx tests.</title>
        <authorList>
            <person name="Campos J."/>
            <person name="Goldberg B."/>
            <person name="Tallon L.J."/>
            <person name="Sadzewicz L."/>
            <person name="Sengamalay N."/>
            <person name="Ott S."/>
            <person name="Godinez A."/>
            <person name="Nagaraj S."/>
            <person name="Vyas G."/>
            <person name="Aluvathingal J."/>
            <person name="Nadendla S."/>
            <person name="Geyer C."/>
            <person name="Nandy P."/>
            <person name="Hobson J."/>
            <person name="Sichtig H."/>
        </authorList>
    </citation>
    <scope>NUCLEOTIDE SEQUENCE [LARGE SCALE GENOMIC DNA]</scope>
    <source>
        <strain evidence="21 22">FDAARGOS_185</strain>
    </source>
</reference>
<feature type="active site" description="Proton acceptor" evidence="19">
    <location>
        <position position="325"/>
    </location>
</feature>
<keyword evidence="13 19" id="KW-0342">GTP-binding</keyword>
<dbReference type="InterPro" id="IPR032677">
    <property type="entry name" value="GTP_cyclohydro_II"/>
</dbReference>
<evidence type="ECO:0000256" key="10">
    <source>
        <dbReference type="ARBA" id="ARBA00022801"/>
    </source>
</evidence>
<evidence type="ECO:0000256" key="6">
    <source>
        <dbReference type="ARBA" id="ARBA00005520"/>
    </source>
</evidence>
<dbReference type="Gene3D" id="3.90.870.10">
    <property type="entry name" value="DHBP synthase"/>
    <property type="match status" value="1"/>
</dbReference>
<feature type="site" description="Essential for catalytic activity" evidence="20">
    <location>
        <position position="125"/>
    </location>
</feature>
<evidence type="ECO:0000256" key="14">
    <source>
        <dbReference type="ARBA" id="ARBA00023211"/>
    </source>
</evidence>
<evidence type="ECO:0000256" key="18">
    <source>
        <dbReference type="ARBA" id="ARBA00049295"/>
    </source>
</evidence>
<dbReference type="PANTHER" id="PTHR21327:SF18">
    <property type="entry name" value="3,4-DIHYDROXY-2-BUTANONE 4-PHOSPHATE SYNTHASE"/>
    <property type="match status" value="1"/>
</dbReference>
<accession>A0A4P8KCQ1</accession>
<dbReference type="FunFam" id="3.90.870.10:FF:000001">
    <property type="entry name" value="Riboflavin biosynthesis protein RibBA"/>
    <property type="match status" value="1"/>
</dbReference>
<feature type="binding site" evidence="19">
    <location>
        <position position="264"/>
    </location>
    <ligand>
        <name>Zn(2+)</name>
        <dbReference type="ChEBI" id="CHEBI:29105"/>
        <note>catalytic</note>
    </ligand>
</feature>
<dbReference type="HAMAP" id="MF_00179">
    <property type="entry name" value="RibA"/>
    <property type="match status" value="1"/>
</dbReference>
<keyword evidence="12 20" id="KW-0460">Magnesium</keyword>
<feature type="binding site" evidence="20">
    <location>
        <position position="32"/>
    </location>
    <ligand>
        <name>D-ribulose 5-phosphate</name>
        <dbReference type="ChEBI" id="CHEBI:58121"/>
    </ligand>
</feature>
<dbReference type="InterPro" id="IPR036144">
    <property type="entry name" value="RibA-like_sf"/>
</dbReference>
<dbReference type="GO" id="GO:0000287">
    <property type="term" value="F:magnesium ion binding"/>
    <property type="evidence" value="ECO:0007669"/>
    <property type="project" value="UniProtKB-UniRule"/>
</dbReference>
<evidence type="ECO:0000256" key="2">
    <source>
        <dbReference type="ARBA" id="ARBA00001936"/>
    </source>
</evidence>
<dbReference type="Pfam" id="PF00926">
    <property type="entry name" value="DHBP_synthase"/>
    <property type="match status" value="1"/>
</dbReference>
<keyword evidence="16" id="KW-0511">Multifunctional enzyme</keyword>
<feature type="binding site" evidence="20">
    <location>
        <position position="142"/>
    </location>
    <ligand>
        <name>Mg(2+)</name>
        <dbReference type="ChEBI" id="CHEBI:18420"/>
        <label>2</label>
    </ligand>
</feature>
<comment type="caution">
    <text evidence="21">The sequence shown here is derived from an EMBL/GenBank/DDBJ whole genome shotgun (WGS) entry which is preliminary data.</text>
</comment>
<feature type="binding site" evidence="19">
    <location>
        <position position="313"/>
    </location>
    <ligand>
        <name>GTP</name>
        <dbReference type="ChEBI" id="CHEBI:37565"/>
    </ligand>
</feature>
<dbReference type="GO" id="GO:0030145">
    <property type="term" value="F:manganese ion binding"/>
    <property type="evidence" value="ECO:0007669"/>
    <property type="project" value="UniProtKB-UniRule"/>
</dbReference>
<evidence type="ECO:0000256" key="13">
    <source>
        <dbReference type="ARBA" id="ARBA00023134"/>
    </source>
</evidence>
<name>A0A4P8KCQ1_ENTAV</name>
<dbReference type="NCBIfam" id="TIGR00505">
    <property type="entry name" value="ribA"/>
    <property type="match status" value="1"/>
</dbReference>
<comment type="subunit">
    <text evidence="20">Homodimer.</text>
</comment>
<feature type="binding site" evidence="20">
    <location>
        <begin position="139"/>
        <end position="143"/>
    </location>
    <ligand>
        <name>D-ribulose 5-phosphate</name>
        <dbReference type="ChEBI" id="CHEBI:58121"/>
    </ligand>
</feature>
<evidence type="ECO:0000256" key="12">
    <source>
        <dbReference type="ARBA" id="ARBA00022842"/>
    </source>
</evidence>
<evidence type="ECO:0000256" key="4">
    <source>
        <dbReference type="ARBA" id="ARBA00004853"/>
    </source>
</evidence>
<feature type="binding site" evidence="19">
    <location>
        <position position="348"/>
    </location>
    <ligand>
        <name>GTP</name>
        <dbReference type="ChEBI" id="CHEBI:37565"/>
    </ligand>
</feature>
<protein>
    <recommendedName>
        <fullName evidence="19 20">Multifunctional fusion protein</fullName>
    </recommendedName>
    <domain>
        <recommendedName>
            <fullName evidence="19">GTP cyclohydrolase-2</fullName>
            <ecNumber evidence="19">3.5.4.25</ecNumber>
        </recommendedName>
        <alternativeName>
            <fullName evidence="19">GTP cyclohydrolase II</fullName>
        </alternativeName>
    </domain>
    <domain>
        <recommendedName>
            <fullName evidence="20">3,4-dihydroxy-2-butanone 4-phosphate synthase</fullName>
            <shortName evidence="20">DHBP synthase</shortName>
            <ecNumber evidence="20">4.1.99.12</ecNumber>
        </recommendedName>
    </domain>
</protein>
<dbReference type="UniPathway" id="UPA00275">
    <property type="reaction ID" value="UER00399"/>
</dbReference>
<feature type="binding site" evidence="19">
    <location>
        <begin position="291"/>
        <end position="293"/>
    </location>
    <ligand>
        <name>GTP</name>
        <dbReference type="ChEBI" id="CHEBI:37565"/>
    </ligand>
</feature>
<dbReference type="InterPro" id="IPR000926">
    <property type="entry name" value="RibA"/>
</dbReference>
<comment type="function">
    <text evidence="17 19">Catalyzes the conversion of GTP to 2,5-diamino-6-ribosylamino-4(3H)-pyrimidinone 5'-phosphate (DARP), formate and pyrophosphate.</text>
</comment>
<evidence type="ECO:0000256" key="8">
    <source>
        <dbReference type="ARBA" id="ARBA00022723"/>
    </source>
</evidence>
<comment type="pathway">
    <text evidence="4 19">Cofactor biosynthesis; riboflavin biosynthesis; 5-amino-6-(D-ribitylamino)uracil from GTP: step 1/4.</text>
</comment>
<organism evidence="21 22">
    <name type="scientific">Enterococcus avium</name>
    <name type="common">Streptococcus avium</name>
    <dbReference type="NCBI Taxonomy" id="33945"/>
    <lineage>
        <taxon>Bacteria</taxon>
        <taxon>Bacillati</taxon>
        <taxon>Bacillota</taxon>
        <taxon>Bacilli</taxon>
        <taxon>Lactobacillales</taxon>
        <taxon>Enterococcaceae</taxon>
        <taxon>Enterococcus</taxon>
    </lineage>
</organism>
<dbReference type="AlphaFoldDB" id="A0A4P8KCQ1"/>
<dbReference type="GO" id="GO:0003935">
    <property type="term" value="F:GTP cyclohydrolase II activity"/>
    <property type="evidence" value="ECO:0007669"/>
    <property type="project" value="UniProtKB-UniRule"/>
</dbReference>
<evidence type="ECO:0000256" key="15">
    <source>
        <dbReference type="ARBA" id="ARBA00023239"/>
    </source>
</evidence>
<dbReference type="GO" id="GO:0005525">
    <property type="term" value="F:GTP binding"/>
    <property type="evidence" value="ECO:0007669"/>
    <property type="project" value="UniProtKB-KW"/>
</dbReference>
<dbReference type="GO" id="GO:0005829">
    <property type="term" value="C:cytosol"/>
    <property type="evidence" value="ECO:0007669"/>
    <property type="project" value="TreeGrafter"/>
</dbReference>
<feature type="binding site" evidence="19">
    <location>
        <position position="266"/>
    </location>
    <ligand>
        <name>Zn(2+)</name>
        <dbReference type="ChEBI" id="CHEBI:29105"/>
        <note>catalytic</note>
    </ligand>
</feature>
<evidence type="ECO:0000256" key="11">
    <source>
        <dbReference type="ARBA" id="ARBA00022833"/>
    </source>
</evidence>
<dbReference type="EC" id="3.5.4.25" evidence="19"/>
<comment type="catalytic activity">
    <reaction evidence="1 20">
        <text>D-ribulose 5-phosphate = (2S)-2-hydroxy-3-oxobutyl phosphate + formate + H(+)</text>
        <dbReference type="Rhea" id="RHEA:18457"/>
        <dbReference type="ChEBI" id="CHEBI:15378"/>
        <dbReference type="ChEBI" id="CHEBI:15740"/>
        <dbReference type="ChEBI" id="CHEBI:58121"/>
        <dbReference type="ChEBI" id="CHEBI:58830"/>
        <dbReference type="EC" id="4.1.99.12"/>
    </reaction>
</comment>
<dbReference type="InterPro" id="IPR000422">
    <property type="entry name" value="DHBP_synthase_RibB"/>
</dbReference>
<evidence type="ECO:0000256" key="16">
    <source>
        <dbReference type="ARBA" id="ARBA00023268"/>
    </source>
</evidence>
<comment type="cofactor">
    <cofactor evidence="20">
        <name>Mg(2+)</name>
        <dbReference type="ChEBI" id="CHEBI:18420"/>
    </cofactor>
    <cofactor evidence="20">
        <name>Mn(2+)</name>
        <dbReference type="ChEBI" id="CHEBI:29035"/>
    </cofactor>
    <text evidence="20">Binds 2 divalent metal cations per subunit. Magnesium or manganese.</text>
</comment>
<dbReference type="InterPro" id="IPR017945">
    <property type="entry name" value="DHBP_synth_RibB-like_a/b_dom"/>
</dbReference>
<dbReference type="GO" id="GO:0008270">
    <property type="term" value="F:zinc ion binding"/>
    <property type="evidence" value="ECO:0007669"/>
    <property type="project" value="UniProtKB-UniRule"/>
</dbReference>
<evidence type="ECO:0000313" key="21">
    <source>
        <dbReference type="EMBL" id="TRZ28600.1"/>
    </source>
</evidence>
<feature type="site" description="Essential for catalytic activity" evidence="20">
    <location>
        <position position="163"/>
    </location>
</feature>
<feature type="binding site" evidence="20">
    <location>
        <position position="28"/>
    </location>
    <ligand>
        <name>Mg(2+)</name>
        <dbReference type="ChEBI" id="CHEBI:18420"/>
        <label>2</label>
    </ligand>
</feature>
<evidence type="ECO:0000256" key="19">
    <source>
        <dbReference type="HAMAP-Rule" id="MF_00179"/>
    </source>
</evidence>
<feature type="binding site" evidence="19">
    <location>
        <position position="353"/>
    </location>
    <ligand>
        <name>GTP</name>
        <dbReference type="ChEBI" id="CHEBI:37565"/>
    </ligand>
</feature>
<evidence type="ECO:0000256" key="5">
    <source>
        <dbReference type="ARBA" id="ARBA00004904"/>
    </source>
</evidence>
<comment type="similarity">
    <text evidence="19">Belongs to the GTP cyclohydrolase II family.</text>
</comment>
<keyword evidence="10 19" id="KW-0378">Hydrolase</keyword>
<dbReference type="Pfam" id="PF00925">
    <property type="entry name" value="GTP_cyclohydro2"/>
    <property type="match status" value="1"/>
</dbReference>
<gene>
    <name evidence="19" type="primary">ribA</name>
    <name evidence="20" type="synonym">ribB</name>
    <name evidence="21" type="ORF">AUF17_17970</name>
</gene>
<dbReference type="CDD" id="cd00641">
    <property type="entry name" value="GTP_cyclohydro2"/>
    <property type="match status" value="1"/>
</dbReference>
<dbReference type="EC" id="4.1.99.12" evidence="20"/>
<comment type="similarity">
    <text evidence="20">Belongs to the DHBP synthase family.</text>
</comment>
<dbReference type="GO" id="GO:0009231">
    <property type="term" value="P:riboflavin biosynthetic process"/>
    <property type="evidence" value="ECO:0007669"/>
    <property type="project" value="UniProtKB-UniRule"/>
</dbReference>
<dbReference type="GO" id="GO:0008686">
    <property type="term" value="F:3,4-dihydroxy-2-butanone-4-phosphate synthase activity"/>
    <property type="evidence" value="ECO:0007669"/>
    <property type="project" value="UniProtKB-UniRule"/>
</dbReference>
<keyword evidence="9 19" id="KW-0547">Nucleotide-binding</keyword>
<comment type="cofactor">
    <cofactor evidence="2">
        <name>Mn(2+)</name>
        <dbReference type="ChEBI" id="CHEBI:29035"/>
    </cofactor>
</comment>
<comment type="catalytic activity">
    <reaction evidence="18 19">
        <text>GTP + 4 H2O = 2,5-diamino-6-hydroxy-4-(5-phosphoribosylamino)-pyrimidine + formate + 2 phosphate + 3 H(+)</text>
        <dbReference type="Rhea" id="RHEA:23704"/>
        <dbReference type="ChEBI" id="CHEBI:15377"/>
        <dbReference type="ChEBI" id="CHEBI:15378"/>
        <dbReference type="ChEBI" id="CHEBI:15740"/>
        <dbReference type="ChEBI" id="CHEBI:37565"/>
        <dbReference type="ChEBI" id="CHEBI:43474"/>
        <dbReference type="ChEBI" id="CHEBI:58614"/>
        <dbReference type="EC" id="3.5.4.25"/>
    </reaction>
</comment>
<keyword evidence="7 20" id="KW-0686">Riboflavin biosynthesis</keyword>
<dbReference type="RefSeq" id="WP_016178953.1">
    <property type="nucleotide sequence ID" value="NZ_CAAKNX010000029.1"/>
</dbReference>
<dbReference type="EMBL" id="PDXQ01000002">
    <property type="protein sequence ID" value="TRZ28600.1"/>
    <property type="molecule type" value="Genomic_DNA"/>
</dbReference>
<evidence type="ECO:0000256" key="1">
    <source>
        <dbReference type="ARBA" id="ARBA00000141"/>
    </source>
</evidence>
<keyword evidence="15 20" id="KW-0456">Lyase</keyword>
<dbReference type="SUPFAM" id="SSF55821">
    <property type="entry name" value="YrdC/RibB"/>
    <property type="match status" value="1"/>
</dbReference>
<dbReference type="SUPFAM" id="SSF142695">
    <property type="entry name" value="RibA-like"/>
    <property type="match status" value="1"/>
</dbReference>
<dbReference type="FunFam" id="3.40.50.10990:FF:000001">
    <property type="entry name" value="Riboflavin biosynthesis protein RibBA"/>
    <property type="match status" value="1"/>
</dbReference>
<evidence type="ECO:0000256" key="3">
    <source>
        <dbReference type="ARBA" id="ARBA00002284"/>
    </source>
</evidence>
<comment type="function">
    <text evidence="3 20">Catalyzes the conversion of D-ribulose 5-phosphate to formate and 3,4-dihydroxy-2-butanone 4-phosphate.</text>
</comment>
<comment type="pathway">
    <text evidence="5 20">Cofactor biosynthesis; riboflavin biosynthesis; 2-hydroxy-3-oxobutyl phosphate from D-ribulose 5-phosphate: step 1/1.</text>
</comment>
<comment type="cofactor">
    <cofactor evidence="19">
        <name>Zn(2+)</name>
        <dbReference type="ChEBI" id="CHEBI:29105"/>
    </cofactor>
    <text evidence="19">Binds 1 zinc ion per subunit.</text>
</comment>
<dbReference type="PIRSF" id="PIRSF001259">
    <property type="entry name" value="RibA"/>
    <property type="match status" value="1"/>
</dbReference>
<keyword evidence="14 20" id="KW-0464">Manganese</keyword>
<comment type="similarity">
    <text evidence="6">In the N-terminal section; belongs to the DHBP synthase family.</text>
</comment>
<evidence type="ECO:0000256" key="9">
    <source>
        <dbReference type="ARBA" id="ARBA00022741"/>
    </source>
</evidence>
<sequence>MDREKIEAAIEQLKKGQLVIVADDDDREAEGDLVGIANLATTETVNFMTKHARGLICAPISEKVAQRLQLSEMVKRNTDSFGTAFTVSVDHQSTTTGISAGERAQTIKALADPQAKGTDFNKPGHIFPLIGKAGGVLVRRGHTEAALDLAKMTNQSEAAYICEILNDDGSMARRPQLEKLAEEWQLPMITVEELANYLTATVQGRTTVQLPTEYGSFELTLFEDGQQREHLLLSKGDISNSEQPLLVRLHSECLTGDVFGSHRCDCGEQLHEAMRMIEAEGIGAILYLRQEGRGIGLKNKLRAYQLQEQGLDTYEANVELGFEPDEREYQFAAEILASYGIKEIRLLTNNPEKVKELEERGIHVHQRVPLETAPLKENSAYLKTKKQKFHHLLSI</sequence>
<keyword evidence="11 19" id="KW-0862">Zinc</keyword>
<proteinExistence type="inferred from homology"/>
<evidence type="ECO:0000256" key="20">
    <source>
        <dbReference type="HAMAP-Rule" id="MF_00180"/>
    </source>
</evidence>
<feature type="binding site" evidence="20">
    <location>
        <position position="28"/>
    </location>
    <ligand>
        <name>Mg(2+)</name>
        <dbReference type="ChEBI" id="CHEBI:18420"/>
        <label>1</label>
    </ligand>
</feature>
<feature type="binding site" evidence="20">
    <location>
        <begin position="27"/>
        <end position="28"/>
    </location>
    <ligand>
        <name>D-ribulose 5-phosphate</name>
        <dbReference type="ChEBI" id="CHEBI:58121"/>
    </ligand>
</feature>
<dbReference type="Gene3D" id="3.40.50.10990">
    <property type="entry name" value="GTP cyclohydrolase II"/>
    <property type="match status" value="1"/>
</dbReference>
<evidence type="ECO:0000313" key="22">
    <source>
        <dbReference type="Proteomes" id="UP000316316"/>
    </source>
</evidence>
<evidence type="ECO:0000256" key="7">
    <source>
        <dbReference type="ARBA" id="ARBA00022619"/>
    </source>
</evidence>
<keyword evidence="8 20" id="KW-0479">Metal-binding</keyword>